<comment type="similarity">
    <text evidence="2">Belongs to the membrane fusion protein (MFP) (TC 8.A.1) family.</text>
</comment>
<evidence type="ECO:0000259" key="3">
    <source>
        <dbReference type="Pfam" id="PF25876"/>
    </source>
</evidence>
<dbReference type="PANTHER" id="PTHR30158:SF23">
    <property type="entry name" value="MULTIDRUG RESISTANCE PROTEIN MEXA"/>
    <property type="match status" value="1"/>
</dbReference>
<feature type="domain" description="Multidrug resistance protein MdtA-like barrel-sandwich hybrid" evidence="4">
    <location>
        <begin position="56"/>
        <end position="177"/>
    </location>
</feature>
<dbReference type="Gene3D" id="1.10.287.470">
    <property type="entry name" value="Helix hairpin bin"/>
    <property type="match status" value="1"/>
</dbReference>
<dbReference type="Gene3D" id="2.40.50.100">
    <property type="match status" value="1"/>
</dbReference>
<dbReference type="InterPro" id="IPR058625">
    <property type="entry name" value="MdtA-like_BSH"/>
</dbReference>
<dbReference type="EMBL" id="FXSZ01000009">
    <property type="protein sequence ID" value="SMO75908.1"/>
    <property type="molecule type" value="Genomic_DNA"/>
</dbReference>
<dbReference type="Pfam" id="PF25917">
    <property type="entry name" value="BSH_RND"/>
    <property type="match status" value="1"/>
</dbReference>
<dbReference type="RefSeq" id="WP_142604413.1">
    <property type="nucleotide sequence ID" value="NZ_FXSZ01000009.1"/>
</dbReference>
<dbReference type="Pfam" id="PF25876">
    <property type="entry name" value="HH_MFP_RND"/>
    <property type="match status" value="1"/>
</dbReference>
<dbReference type="GO" id="GO:0046677">
    <property type="term" value="P:response to antibiotic"/>
    <property type="evidence" value="ECO:0007669"/>
    <property type="project" value="TreeGrafter"/>
</dbReference>
<evidence type="ECO:0000313" key="7">
    <source>
        <dbReference type="EMBL" id="SMO75908.1"/>
    </source>
</evidence>
<dbReference type="GO" id="GO:0005886">
    <property type="term" value="C:plasma membrane"/>
    <property type="evidence" value="ECO:0007669"/>
    <property type="project" value="TreeGrafter"/>
</dbReference>
<dbReference type="GO" id="GO:0030313">
    <property type="term" value="C:cell envelope"/>
    <property type="evidence" value="ECO:0007669"/>
    <property type="project" value="UniProtKB-SubCell"/>
</dbReference>
<dbReference type="InterPro" id="IPR006143">
    <property type="entry name" value="RND_pump_MFP"/>
</dbReference>
<dbReference type="PANTHER" id="PTHR30158">
    <property type="entry name" value="ACRA/E-RELATED COMPONENT OF DRUG EFFLUX TRANSPORTER"/>
    <property type="match status" value="1"/>
</dbReference>
<evidence type="ECO:0000256" key="1">
    <source>
        <dbReference type="ARBA" id="ARBA00004196"/>
    </source>
</evidence>
<organism evidence="7 8">
    <name type="scientific">Solitalea koreensis</name>
    <dbReference type="NCBI Taxonomy" id="543615"/>
    <lineage>
        <taxon>Bacteria</taxon>
        <taxon>Pseudomonadati</taxon>
        <taxon>Bacteroidota</taxon>
        <taxon>Sphingobacteriia</taxon>
        <taxon>Sphingobacteriales</taxon>
        <taxon>Sphingobacteriaceae</taxon>
        <taxon>Solitalea</taxon>
    </lineage>
</organism>
<dbReference type="InterPro" id="IPR058627">
    <property type="entry name" value="MdtA-like_C"/>
</dbReference>
<dbReference type="GO" id="GO:0022857">
    <property type="term" value="F:transmembrane transporter activity"/>
    <property type="evidence" value="ECO:0007669"/>
    <property type="project" value="InterPro"/>
</dbReference>
<feature type="domain" description="Multidrug resistance protein MdtA-like C-terminal permuted SH3" evidence="6">
    <location>
        <begin position="273"/>
        <end position="334"/>
    </location>
</feature>
<evidence type="ECO:0000259" key="4">
    <source>
        <dbReference type="Pfam" id="PF25917"/>
    </source>
</evidence>
<protein>
    <submittedName>
        <fullName evidence="7">Membrane fusion protein, multidrug efflux system</fullName>
    </submittedName>
</protein>
<accession>A0A521DWD6</accession>
<gene>
    <name evidence="7" type="ORF">SAMN06265350_1095</name>
</gene>
<dbReference type="Gene3D" id="2.40.420.20">
    <property type="match status" value="1"/>
</dbReference>
<name>A0A521DWD6_9SPHI</name>
<evidence type="ECO:0000256" key="2">
    <source>
        <dbReference type="ARBA" id="ARBA00009477"/>
    </source>
</evidence>
<dbReference type="Pfam" id="PF25967">
    <property type="entry name" value="RND-MFP_C"/>
    <property type="match status" value="1"/>
</dbReference>
<proteinExistence type="inferred from homology"/>
<evidence type="ECO:0000313" key="8">
    <source>
        <dbReference type="Proteomes" id="UP000315971"/>
    </source>
</evidence>
<dbReference type="InterPro" id="IPR058626">
    <property type="entry name" value="MdtA-like_b-barrel"/>
</dbReference>
<dbReference type="Proteomes" id="UP000315971">
    <property type="component" value="Unassembled WGS sequence"/>
</dbReference>
<dbReference type="Gene3D" id="2.40.30.170">
    <property type="match status" value="1"/>
</dbReference>
<keyword evidence="8" id="KW-1185">Reference proteome</keyword>
<reference evidence="7 8" key="1">
    <citation type="submission" date="2017-05" db="EMBL/GenBank/DDBJ databases">
        <authorList>
            <person name="Varghese N."/>
            <person name="Submissions S."/>
        </authorList>
    </citation>
    <scope>NUCLEOTIDE SEQUENCE [LARGE SCALE GENOMIC DNA]</scope>
    <source>
        <strain evidence="7 8">DSM 21342</strain>
    </source>
</reference>
<comment type="subcellular location">
    <subcellularLocation>
        <location evidence="1">Cell envelope</location>
    </subcellularLocation>
</comment>
<dbReference type="OrthoDB" id="9801814at2"/>
<dbReference type="Pfam" id="PF25944">
    <property type="entry name" value="Beta-barrel_RND"/>
    <property type="match status" value="1"/>
</dbReference>
<dbReference type="InterPro" id="IPR058624">
    <property type="entry name" value="MdtA-like_HH"/>
</dbReference>
<evidence type="ECO:0000259" key="5">
    <source>
        <dbReference type="Pfam" id="PF25944"/>
    </source>
</evidence>
<dbReference type="SUPFAM" id="SSF111369">
    <property type="entry name" value="HlyD-like secretion proteins"/>
    <property type="match status" value="1"/>
</dbReference>
<dbReference type="AlphaFoldDB" id="A0A521DWD6"/>
<dbReference type="NCBIfam" id="TIGR01730">
    <property type="entry name" value="RND_mfp"/>
    <property type="match status" value="1"/>
</dbReference>
<sequence length="360" mass="40030">MKRVVLLASACALLQASCKQKKEEVKEETSIYAVTNPLTIDTSFTKEYVSQIRSVRNIEIRAQEKGYLQNIYVDEGQSVKAGQLLFRIMPKVYEAELLKAEAEAKASEIEFENTKTLADKNIVSKNELAMAKAKLDQAKAEASLAKLHLSFTEIKAPFDGTIDRIPLKLGSLVDEGELLTSLSDNSQVFTYFNVSEPEYLNYQSSANKGKRQTVSLVLANNEMLKAKGEVETVESEFNNETGNIAFRARFPNPGQLLKNGETGKVQMVVPIKNALVIPQKATYELQDKLFVFIVDKNNVVKPREITISSELPDIYIVSNGLTAGDKILLEGVQKVKEDDKISCQFQDPKAVLGQLKLKAE</sequence>
<feature type="domain" description="Multidrug resistance protein MdtA-like alpha-helical hairpin" evidence="3">
    <location>
        <begin position="91"/>
        <end position="145"/>
    </location>
</feature>
<evidence type="ECO:0000259" key="6">
    <source>
        <dbReference type="Pfam" id="PF25967"/>
    </source>
</evidence>
<feature type="domain" description="Multidrug resistance protein MdtA-like beta-barrel" evidence="5">
    <location>
        <begin position="192"/>
        <end position="267"/>
    </location>
</feature>